<dbReference type="AlphaFoldDB" id="A0A0B1RXL1"/>
<sequence length="121" mass="13543">MEWMVAHELVVGLQCAYLQATFRLSTLLRISTVLILHAGINRRVECGSTVGSTTLESPKGELPKGSPTNIILSFDDPSTVTVYFKQPKEESIEIRECKVRILEPIIVKHCNTNHFKNCSTL</sequence>
<reference evidence="1 2" key="1">
    <citation type="submission" date="2014-03" db="EMBL/GenBank/DDBJ databases">
        <title>Draft genome of the hookworm Oesophagostomum dentatum.</title>
        <authorList>
            <person name="Mitreva M."/>
        </authorList>
    </citation>
    <scope>NUCLEOTIDE SEQUENCE [LARGE SCALE GENOMIC DNA]</scope>
    <source>
        <strain evidence="1 2">OD-Hann</strain>
    </source>
</reference>
<protein>
    <submittedName>
        <fullName evidence="1">Uncharacterized protein</fullName>
    </submittedName>
</protein>
<keyword evidence="2" id="KW-1185">Reference proteome</keyword>
<dbReference type="Proteomes" id="UP000053660">
    <property type="component" value="Unassembled WGS sequence"/>
</dbReference>
<accession>A0A0B1RXL1</accession>
<evidence type="ECO:0000313" key="2">
    <source>
        <dbReference type="Proteomes" id="UP000053660"/>
    </source>
</evidence>
<proteinExistence type="predicted"/>
<name>A0A0B1RXL1_OESDE</name>
<evidence type="ECO:0000313" key="1">
    <source>
        <dbReference type="EMBL" id="KHJ76376.1"/>
    </source>
</evidence>
<gene>
    <name evidence="1" type="ORF">OESDEN_24004</name>
</gene>
<organism evidence="1 2">
    <name type="scientific">Oesophagostomum dentatum</name>
    <name type="common">Nodular worm</name>
    <dbReference type="NCBI Taxonomy" id="61180"/>
    <lineage>
        <taxon>Eukaryota</taxon>
        <taxon>Metazoa</taxon>
        <taxon>Ecdysozoa</taxon>
        <taxon>Nematoda</taxon>
        <taxon>Chromadorea</taxon>
        <taxon>Rhabditida</taxon>
        <taxon>Rhabditina</taxon>
        <taxon>Rhabditomorpha</taxon>
        <taxon>Strongyloidea</taxon>
        <taxon>Strongylidae</taxon>
        <taxon>Oesophagostomum</taxon>
    </lineage>
</organism>
<dbReference type="EMBL" id="KN611816">
    <property type="protein sequence ID" value="KHJ76376.1"/>
    <property type="molecule type" value="Genomic_DNA"/>
</dbReference>